<dbReference type="PANTHER" id="PTHR24148">
    <property type="entry name" value="ANKYRIN REPEAT DOMAIN-CONTAINING PROTEIN 39 HOMOLOG-RELATED"/>
    <property type="match status" value="1"/>
</dbReference>
<dbReference type="InterPro" id="IPR052895">
    <property type="entry name" value="HetReg/Transcr_Mod"/>
</dbReference>
<name>A0A9P9KUW2_FUSSL</name>
<dbReference type="EMBL" id="JAGTJS010000005">
    <property type="protein sequence ID" value="KAH7268887.1"/>
    <property type="molecule type" value="Genomic_DNA"/>
</dbReference>
<sequence length="532" mass="60198">MATLRQRLYQPLDNPSSQIRLIEILSQSPDEKLSSTDEGIADALSTFHRLFDALGTSYKTISGHRVPDLDGPEWAADVIEMKKVLITPHNASHFNQKDHTFIPSSLETFAQCPFWTRVWIQQEITLAPNVYYVCPTKAISHGKLYFTVDSIYAMLTERRYVREASLLEPIVHNLANALDRVYGRLLIRFLAHMPSQHSKVLARLKVLIDTFSGELEATRPVDYVYGLLRLSGLDMVPDYSRAAPDVWLELATKYLEIFQSERPELNGMCPAREFLEPHGILHFIQLCGAGLRRDQNLPTWAPVLTPLRRRQHRFPICKGSSKVYMGLLELQSRPDPRVVDNSLWVTAVKVQTVSTCDKEPLNIDAFDVFASTVATQFESFLATHGPTYVSGQPLLTVLSSTLFNQEDTESSLEMLYHILLMHNLITPRLSEQLIRDGLKRLPYEAVEHHFVEWTAKRGFFNGQKFICTEDGYIGLAGADVQEGDIICVIAHLNQPAILRPEGDQNLFVGCCFTLGLMKGRLLTWSSKGGQRL</sequence>
<dbReference type="Proteomes" id="UP000736672">
    <property type="component" value="Unassembled WGS sequence"/>
</dbReference>
<dbReference type="OrthoDB" id="5386682at2759"/>
<protein>
    <recommendedName>
        <fullName evidence="3">Heterokaryon incompatibility domain-containing protein</fullName>
    </recommendedName>
</protein>
<comment type="caution">
    <text evidence="1">The sequence shown here is derived from an EMBL/GenBank/DDBJ whole genome shotgun (WGS) entry which is preliminary data.</text>
</comment>
<proteinExistence type="predicted"/>
<evidence type="ECO:0000313" key="2">
    <source>
        <dbReference type="Proteomes" id="UP000736672"/>
    </source>
</evidence>
<keyword evidence="2" id="KW-1185">Reference proteome</keyword>
<evidence type="ECO:0000313" key="1">
    <source>
        <dbReference type="EMBL" id="KAH7268887.1"/>
    </source>
</evidence>
<reference evidence="1" key="1">
    <citation type="journal article" date="2021" name="Nat. Commun.">
        <title>Genetic determinants of endophytism in the Arabidopsis root mycobiome.</title>
        <authorList>
            <person name="Mesny F."/>
            <person name="Miyauchi S."/>
            <person name="Thiergart T."/>
            <person name="Pickel B."/>
            <person name="Atanasova L."/>
            <person name="Karlsson M."/>
            <person name="Huettel B."/>
            <person name="Barry K.W."/>
            <person name="Haridas S."/>
            <person name="Chen C."/>
            <person name="Bauer D."/>
            <person name="Andreopoulos W."/>
            <person name="Pangilinan J."/>
            <person name="LaButti K."/>
            <person name="Riley R."/>
            <person name="Lipzen A."/>
            <person name="Clum A."/>
            <person name="Drula E."/>
            <person name="Henrissat B."/>
            <person name="Kohler A."/>
            <person name="Grigoriev I.V."/>
            <person name="Martin F.M."/>
            <person name="Hacquard S."/>
        </authorList>
    </citation>
    <scope>NUCLEOTIDE SEQUENCE</scope>
    <source>
        <strain evidence="1">FSSC 5 MPI-SDFR-AT-0091</strain>
    </source>
</reference>
<dbReference type="PANTHER" id="PTHR24148:SF73">
    <property type="entry name" value="HET DOMAIN PROTEIN (AFU_ORTHOLOGUE AFUA_8G01020)"/>
    <property type="match status" value="1"/>
</dbReference>
<evidence type="ECO:0008006" key="3">
    <source>
        <dbReference type="Google" id="ProtNLM"/>
    </source>
</evidence>
<dbReference type="AlphaFoldDB" id="A0A9P9KUW2"/>
<organism evidence="1 2">
    <name type="scientific">Fusarium solani</name>
    <name type="common">Filamentous fungus</name>
    <dbReference type="NCBI Taxonomy" id="169388"/>
    <lineage>
        <taxon>Eukaryota</taxon>
        <taxon>Fungi</taxon>
        <taxon>Dikarya</taxon>
        <taxon>Ascomycota</taxon>
        <taxon>Pezizomycotina</taxon>
        <taxon>Sordariomycetes</taxon>
        <taxon>Hypocreomycetidae</taxon>
        <taxon>Hypocreales</taxon>
        <taxon>Nectriaceae</taxon>
        <taxon>Fusarium</taxon>
        <taxon>Fusarium solani species complex</taxon>
    </lineage>
</organism>
<accession>A0A9P9KUW2</accession>
<gene>
    <name evidence="1" type="ORF">B0J15DRAFT_523303</name>
</gene>